<feature type="region of interest" description="Disordered" evidence="1">
    <location>
        <begin position="12"/>
        <end position="42"/>
    </location>
</feature>
<gene>
    <name evidence="2" type="ORF">CT0861_06841</name>
</gene>
<evidence type="ECO:0000313" key="2">
    <source>
        <dbReference type="EMBL" id="KZL68003.1"/>
    </source>
</evidence>
<reference evidence="2 3" key="1">
    <citation type="submission" date="2015-06" db="EMBL/GenBank/DDBJ databases">
        <title>Survival trade-offs in plant roots during colonization by closely related pathogenic and mutualistic fungi.</title>
        <authorList>
            <person name="Hacquard S."/>
            <person name="Kracher B."/>
            <person name="Hiruma K."/>
            <person name="Weinman A."/>
            <person name="Muench P."/>
            <person name="Garrido Oter R."/>
            <person name="Ver Loren van Themaat E."/>
            <person name="Dallerey J.-F."/>
            <person name="Damm U."/>
            <person name="Henrissat B."/>
            <person name="Lespinet O."/>
            <person name="Thon M."/>
            <person name="Kemen E."/>
            <person name="McHardy A.C."/>
            <person name="Schulze-Lefert P."/>
            <person name="O'Connell R.J."/>
        </authorList>
    </citation>
    <scope>NUCLEOTIDE SEQUENCE [LARGE SCALE GENOMIC DNA]</scope>
    <source>
        <strain evidence="2 3">0861</strain>
    </source>
</reference>
<organism evidence="2 3">
    <name type="scientific">Colletotrichum tofieldiae</name>
    <dbReference type="NCBI Taxonomy" id="708197"/>
    <lineage>
        <taxon>Eukaryota</taxon>
        <taxon>Fungi</taxon>
        <taxon>Dikarya</taxon>
        <taxon>Ascomycota</taxon>
        <taxon>Pezizomycotina</taxon>
        <taxon>Sordariomycetes</taxon>
        <taxon>Hypocreomycetidae</taxon>
        <taxon>Glomerellales</taxon>
        <taxon>Glomerellaceae</taxon>
        <taxon>Colletotrichum</taxon>
        <taxon>Colletotrichum spaethianum species complex</taxon>
    </lineage>
</organism>
<protein>
    <submittedName>
        <fullName evidence="2">Uncharacterized protein</fullName>
    </submittedName>
</protein>
<accession>A0A161W969</accession>
<comment type="caution">
    <text evidence="2">The sequence shown here is derived from an EMBL/GenBank/DDBJ whole genome shotgun (WGS) entry which is preliminary data.</text>
</comment>
<keyword evidence="3" id="KW-1185">Reference proteome</keyword>
<evidence type="ECO:0000313" key="3">
    <source>
        <dbReference type="Proteomes" id="UP000076552"/>
    </source>
</evidence>
<dbReference type="AlphaFoldDB" id="A0A161W969"/>
<dbReference type="EMBL" id="LFIV01000132">
    <property type="protein sequence ID" value="KZL68003.1"/>
    <property type="molecule type" value="Genomic_DNA"/>
</dbReference>
<proteinExistence type="predicted"/>
<feature type="compositionally biased region" description="Basic residues" evidence="1">
    <location>
        <begin position="17"/>
        <end position="29"/>
    </location>
</feature>
<evidence type="ECO:0000256" key="1">
    <source>
        <dbReference type="SAM" id="MobiDB-lite"/>
    </source>
</evidence>
<dbReference type="Proteomes" id="UP000076552">
    <property type="component" value="Unassembled WGS sequence"/>
</dbReference>
<sequence length="83" mass="9320">MSWVWLAKTAGPPPHIRWSRKPTTRCHRSRRDEQAVTPGMTSSCMRNPRQVCLQPFHQEVRSGMVAVGLPRGAEEETLPAATP</sequence>
<name>A0A161W969_9PEZI</name>